<evidence type="ECO:0000256" key="3">
    <source>
        <dbReference type="ARBA" id="ARBA00023136"/>
    </source>
</evidence>
<feature type="transmembrane region" description="Helical" evidence="4">
    <location>
        <begin position="265"/>
        <end position="291"/>
    </location>
</feature>
<dbReference type="InterPro" id="IPR041000">
    <property type="entry name" value="Serine_protease"/>
</dbReference>
<reference evidence="5 6" key="1">
    <citation type="submission" date="2018-12" db="EMBL/GenBank/DDBJ databases">
        <title>Legionella sp,whole genome shotgun sequence.</title>
        <authorList>
            <person name="Wu H."/>
        </authorList>
    </citation>
    <scope>NUCLEOTIDE SEQUENCE [LARGE SCALE GENOMIC DNA]</scope>
    <source>
        <strain evidence="6">km714</strain>
    </source>
</reference>
<dbReference type="SUPFAM" id="SSF103506">
    <property type="entry name" value="Mitochondrial carrier"/>
    <property type="match status" value="1"/>
</dbReference>
<sequence>MSNNNDTQKNTSYYPFPTAWELMNLGTSILATSTVISLIHPPINYIIFKKMKSAGMGNAAANGEQASILSFINCCYKNSNFAGQSARTAYVTGTKKTSMSEENALPHEASELKENVATTKKLKQEVGFIFSASLGEAGLTQLFTMKAYLGQAGIIDSKFNWKTYHNIKVLSRLGFFPRFLANVGNFSALCILEEFFTQNVFKNNSASSHFFAGALSGMTASLVTSPLTYWRDQLVCGSKVQEGKLCSPPTFSVLHGFPAHMRTPAFFIAVSLGMTRTGLTFAFVSGLMAALGNEPLSKFNIQWGKTKEQTPATNHSPGFFKSETVKSVVVKKEQDALEASAVEPRRSK</sequence>
<dbReference type="Pfam" id="PF18405">
    <property type="entry name" value="SLC25_like"/>
    <property type="match status" value="1"/>
</dbReference>
<comment type="subcellular location">
    <subcellularLocation>
        <location evidence="1">Membrane</location>
    </subcellularLocation>
</comment>
<gene>
    <name evidence="5" type="ORF">EKM59_00755</name>
</gene>
<evidence type="ECO:0000313" key="5">
    <source>
        <dbReference type="EMBL" id="RUQ91043.1"/>
    </source>
</evidence>
<dbReference type="AlphaFoldDB" id="A0A433JM47"/>
<dbReference type="GO" id="GO:0016020">
    <property type="term" value="C:membrane"/>
    <property type="evidence" value="ECO:0007669"/>
    <property type="project" value="UniProtKB-SubCell"/>
</dbReference>
<dbReference type="InterPro" id="IPR023395">
    <property type="entry name" value="MCP_dom_sf"/>
</dbReference>
<accession>A0A433JM47</accession>
<keyword evidence="2 4" id="KW-0812">Transmembrane</keyword>
<organism evidence="5 6">
    <name type="scientific">Legionella septentrionalis</name>
    <dbReference type="NCBI Taxonomy" id="2498109"/>
    <lineage>
        <taxon>Bacteria</taxon>
        <taxon>Pseudomonadati</taxon>
        <taxon>Pseudomonadota</taxon>
        <taxon>Gammaproteobacteria</taxon>
        <taxon>Legionellales</taxon>
        <taxon>Legionellaceae</taxon>
        <taxon>Legionella</taxon>
    </lineage>
</organism>
<name>A0A433JM47_9GAMM</name>
<comment type="caution">
    <text evidence="5">The sequence shown here is derived from an EMBL/GenBank/DDBJ whole genome shotgun (WGS) entry which is preliminary data.</text>
</comment>
<dbReference type="RefSeq" id="WP_126953239.1">
    <property type="nucleotide sequence ID" value="NZ_RZGR01000002.1"/>
</dbReference>
<dbReference type="Proteomes" id="UP000288012">
    <property type="component" value="Unassembled WGS sequence"/>
</dbReference>
<protein>
    <submittedName>
        <fullName evidence="5">Uncharacterized protein</fullName>
    </submittedName>
</protein>
<dbReference type="OrthoDB" id="5633477at2"/>
<keyword evidence="4" id="KW-1133">Transmembrane helix</keyword>
<keyword evidence="6" id="KW-1185">Reference proteome</keyword>
<evidence type="ECO:0000256" key="2">
    <source>
        <dbReference type="ARBA" id="ARBA00022692"/>
    </source>
</evidence>
<proteinExistence type="predicted"/>
<evidence type="ECO:0000313" key="6">
    <source>
        <dbReference type="Proteomes" id="UP000288012"/>
    </source>
</evidence>
<dbReference type="EMBL" id="RZGR01000002">
    <property type="protein sequence ID" value="RUQ91043.1"/>
    <property type="molecule type" value="Genomic_DNA"/>
</dbReference>
<feature type="transmembrane region" description="Helical" evidence="4">
    <location>
        <begin position="25"/>
        <end position="48"/>
    </location>
</feature>
<keyword evidence="3 4" id="KW-0472">Membrane</keyword>
<evidence type="ECO:0000256" key="4">
    <source>
        <dbReference type="SAM" id="Phobius"/>
    </source>
</evidence>
<evidence type="ECO:0000256" key="1">
    <source>
        <dbReference type="ARBA" id="ARBA00004370"/>
    </source>
</evidence>